<keyword evidence="8 10" id="KW-0503">Monooxygenase</keyword>
<sequence length="447" mass="48782">MTELALLIITSAGFGRHIPLSAFSSSSSSSTAPAAPSTANGTPKAPAPTATATATASSDLSLPPPGFTLPFVPALLAAVRGMNLQSLMRQYPLVAHLPLAEVRRVKTAYAELREYLRGMVEVTRAEMRAEGFHPHALSHSRSRDHEAGAGAEVEADSAEPEPELGEQRAPGTGARIGRAGKGAKAKGAGGEEADLFKLLIRANEEEEGREKKLSDDELLSTTYVFLLAGHETTANTLAFACALLALNPRVQAALRAEADAVFPHLRAPEDALASYREDMPRLKYAEATFRETLRLFPAEVRLTKRAARDTTLRGTVLSTGEKYDVPVPKGTIVWLDVWAVHTMTEWWGADADEFRPERFFDTDDYKWPRDAYMPFSLGARSCIGARFATLEGMVILSHLVREYEICLTPEMEALPLEERKRQMLSWSIGVAIQATGAKVLLKKRARV</sequence>
<evidence type="ECO:0000313" key="13">
    <source>
        <dbReference type="Proteomes" id="UP000076842"/>
    </source>
</evidence>
<evidence type="ECO:0000256" key="6">
    <source>
        <dbReference type="ARBA" id="ARBA00023002"/>
    </source>
</evidence>
<dbReference type="InterPro" id="IPR002401">
    <property type="entry name" value="Cyt_P450_E_grp-I"/>
</dbReference>
<feature type="compositionally biased region" description="Acidic residues" evidence="11">
    <location>
        <begin position="153"/>
        <end position="164"/>
    </location>
</feature>
<dbReference type="GO" id="GO:0016705">
    <property type="term" value="F:oxidoreductase activity, acting on paired donors, with incorporation or reduction of molecular oxygen"/>
    <property type="evidence" value="ECO:0007669"/>
    <property type="project" value="InterPro"/>
</dbReference>
<gene>
    <name evidence="12" type="ORF">CALCODRAFT_504731</name>
</gene>
<dbReference type="GO" id="GO:0004497">
    <property type="term" value="F:monooxygenase activity"/>
    <property type="evidence" value="ECO:0007669"/>
    <property type="project" value="UniProtKB-KW"/>
</dbReference>
<keyword evidence="13" id="KW-1185">Reference proteome</keyword>
<dbReference type="OrthoDB" id="1470350at2759"/>
<dbReference type="InterPro" id="IPR001128">
    <property type="entry name" value="Cyt_P450"/>
</dbReference>
<dbReference type="InterPro" id="IPR017972">
    <property type="entry name" value="Cyt_P450_CS"/>
</dbReference>
<keyword evidence="5 9" id="KW-0479">Metal-binding</keyword>
<dbReference type="PRINTS" id="PR00463">
    <property type="entry name" value="EP450I"/>
</dbReference>
<evidence type="ECO:0000256" key="5">
    <source>
        <dbReference type="ARBA" id="ARBA00022723"/>
    </source>
</evidence>
<keyword evidence="6 10" id="KW-0560">Oxidoreductase</keyword>
<dbReference type="PANTHER" id="PTHR24305">
    <property type="entry name" value="CYTOCHROME P450"/>
    <property type="match status" value="1"/>
</dbReference>
<evidence type="ECO:0000256" key="1">
    <source>
        <dbReference type="ARBA" id="ARBA00001971"/>
    </source>
</evidence>
<dbReference type="GO" id="GO:0020037">
    <property type="term" value="F:heme binding"/>
    <property type="evidence" value="ECO:0007669"/>
    <property type="project" value="InterPro"/>
</dbReference>
<comment type="similarity">
    <text evidence="3 10">Belongs to the cytochrome P450 family.</text>
</comment>
<dbReference type="InParanoid" id="A0A165C9M5"/>
<reference evidence="12 13" key="1">
    <citation type="journal article" date="2016" name="Mol. Biol. Evol.">
        <title>Comparative Genomics of Early-Diverging Mushroom-Forming Fungi Provides Insights into the Origins of Lignocellulose Decay Capabilities.</title>
        <authorList>
            <person name="Nagy L.G."/>
            <person name="Riley R."/>
            <person name="Tritt A."/>
            <person name="Adam C."/>
            <person name="Daum C."/>
            <person name="Floudas D."/>
            <person name="Sun H."/>
            <person name="Yadav J.S."/>
            <person name="Pangilinan J."/>
            <person name="Larsson K.H."/>
            <person name="Matsuura K."/>
            <person name="Barry K."/>
            <person name="Labutti K."/>
            <person name="Kuo R."/>
            <person name="Ohm R.A."/>
            <person name="Bhattacharya S.S."/>
            <person name="Shirouzu T."/>
            <person name="Yoshinaga Y."/>
            <person name="Martin F.M."/>
            <person name="Grigoriev I.V."/>
            <person name="Hibbett D.S."/>
        </authorList>
    </citation>
    <scope>NUCLEOTIDE SEQUENCE [LARGE SCALE GENOMIC DNA]</scope>
    <source>
        <strain evidence="12 13">HHB12733</strain>
    </source>
</reference>
<dbReference type="EMBL" id="KV424174">
    <property type="protein sequence ID" value="KZT50451.1"/>
    <property type="molecule type" value="Genomic_DNA"/>
</dbReference>
<evidence type="ECO:0000256" key="3">
    <source>
        <dbReference type="ARBA" id="ARBA00010617"/>
    </source>
</evidence>
<dbReference type="AlphaFoldDB" id="A0A165C9M5"/>
<accession>A0A165C9M5</accession>
<evidence type="ECO:0000256" key="2">
    <source>
        <dbReference type="ARBA" id="ARBA00005179"/>
    </source>
</evidence>
<evidence type="ECO:0000256" key="4">
    <source>
        <dbReference type="ARBA" id="ARBA00022617"/>
    </source>
</evidence>
<organism evidence="12 13">
    <name type="scientific">Calocera cornea HHB12733</name>
    <dbReference type="NCBI Taxonomy" id="1353952"/>
    <lineage>
        <taxon>Eukaryota</taxon>
        <taxon>Fungi</taxon>
        <taxon>Dikarya</taxon>
        <taxon>Basidiomycota</taxon>
        <taxon>Agaricomycotina</taxon>
        <taxon>Dacrymycetes</taxon>
        <taxon>Dacrymycetales</taxon>
        <taxon>Dacrymycetaceae</taxon>
        <taxon>Calocera</taxon>
    </lineage>
</organism>
<dbReference type="STRING" id="1353952.A0A165C9M5"/>
<dbReference type="Gene3D" id="1.10.630.10">
    <property type="entry name" value="Cytochrome P450"/>
    <property type="match status" value="1"/>
</dbReference>
<dbReference type="Pfam" id="PF00067">
    <property type="entry name" value="p450"/>
    <property type="match status" value="1"/>
</dbReference>
<dbReference type="SUPFAM" id="SSF48264">
    <property type="entry name" value="Cytochrome P450"/>
    <property type="match status" value="1"/>
</dbReference>
<evidence type="ECO:0000256" key="9">
    <source>
        <dbReference type="PIRSR" id="PIRSR602401-1"/>
    </source>
</evidence>
<dbReference type="Proteomes" id="UP000076842">
    <property type="component" value="Unassembled WGS sequence"/>
</dbReference>
<protein>
    <submittedName>
        <fullName evidence="12">Cytochrome P450</fullName>
    </submittedName>
</protein>
<dbReference type="InterPro" id="IPR036396">
    <property type="entry name" value="Cyt_P450_sf"/>
</dbReference>
<dbReference type="GO" id="GO:0005506">
    <property type="term" value="F:iron ion binding"/>
    <property type="evidence" value="ECO:0007669"/>
    <property type="project" value="InterPro"/>
</dbReference>
<keyword evidence="4 9" id="KW-0349">Heme</keyword>
<feature type="binding site" description="axial binding residue" evidence="9">
    <location>
        <position position="382"/>
    </location>
    <ligand>
        <name>heme</name>
        <dbReference type="ChEBI" id="CHEBI:30413"/>
    </ligand>
    <ligandPart>
        <name>Fe</name>
        <dbReference type="ChEBI" id="CHEBI:18248"/>
    </ligandPart>
</feature>
<evidence type="ECO:0000313" key="12">
    <source>
        <dbReference type="EMBL" id="KZT50451.1"/>
    </source>
</evidence>
<dbReference type="PANTHER" id="PTHR24305:SF166">
    <property type="entry name" value="CYTOCHROME P450 12A4, MITOCHONDRIAL-RELATED"/>
    <property type="match status" value="1"/>
</dbReference>
<name>A0A165C9M5_9BASI</name>
<feature type="compositionally biased region" description="Low complexity" evidence="11">
    <location>
        <begin position="25"/>
        <end position="56"/>
    </location>
</feature>
<evidence type="ECO:0000256" key="10">
    <source>
        <dbReference type="RuleBase" id="RU000461"/>
    </source>
</evidence>
<evidence type="ECO:0000256" key="11">
    <source>
        <dbReference type="SAM" id="MobiDB-lite"/>
    </source>
</evidence>
<feature type="region of interest" description="Disordered" evidence="11">
    <location>
        <begin position="133"/>
        <end position="187"/>
    </location>
</feature>
<keyword evidence="7 9" id="KW-0408">Iron</keyword>
<evidence type="ECO:0000256" key="8">
    <source>
        <dbReference type="ARBA" id="ARBA00023033"/>
    </source>
</evidence>
<comment type="pathway">
    <text evidence="2">Secondary metabolite biosynthesis.</text>
</comment>
<dbReference type="PRINTS" id="PR00385">
    <property type="entry name" value="P450"/>
</dbReference>
<comment type="cofactor">
    <cofactor evidence="1 9">
        <name>heme</name>
        <dbReference type="ChEBI" id="CHEBI:30413"/>
    </cofactor>
</comment>
<proteinExistence type="inferred from homology"/>
<evidence type="ECO:0000256" key="7">
    <source>
        <dbReference type="ARBA" id="ARBA00023004"/>
    </source>
</evidence>
<dbReference type="PROSITE" id="PS00086">
    <property type="entry name" value="CYTOCHROME_P450"/>
    <property type="match status" value="1"/>
</dbReference>
<feature type="region of interest" description="Disordered" evidence="11">
    <location>
        <begin position="25"/>
        <end position="59"/>
    </location>
</feature>
<dbReference type="InterPro" id="IPR050121">
    <property type="entry name" value="Cytochrome_P450_monoxygenase"/>
</dbReference>